<dbReference type="GO" id="GO:0005814">
    <property type="term" value="C:centriole"/>
    <property type="evidence" value="ECO:0007669"/>
    <property type="project" value="UniProtKB-SubCell"/>
</dbReference>
<comment type="similarity">
    <text evidence="3">Belongs to the MDM1 family.</text>
</comment>
<keyword evidence="6" id="KW-0493">Microtubule</keyword>
<gene>
    <name evidence="11" type="primary">MDM1</name>
</gene>
<feature type="region of interest" description="Disordered" evidence="10">
    <location>
        <begin position="542"/>
        <end position="634"/>
    </location>
</feature>
<dbReference type="GO" id="GO:0008017">
    <property type="term" value="F:microtubule binding"/>
    <property type="evidence" value="ECO:0007669"/>
    <property type="project" value="InterPro"/>
</dbReference>
<evidence type="ECO:0000256" key="5">
    <source>
        <dbReference type="ARBA" id="ARBA00022490"/>
    </source>
</evidence>
<dbReference type="Proteomes" id="UP000694727">
    <property type="component" value="Unplaced"/>
</dbReference>
<evidence type="ECO:0000313" key="11">
    <source>
        <dbReference type="Ensembl" id="ENSSSCP00025019944.1"/>
    </source>
</evidence>
<evidence type="ECO:0000256" key="7">
    <source>
        <dbReference type="ARBA" id="ARBA00023212"/>
    </source>
</evidence>
<keyword evidence="8" id="KW-0539">Nucleus</keyword>
<dbReference type="PANTHER" id="PTHR32078:SF1">
    <property type="entry name" value="NUCLEAR PROTEIN MDM1"/>
    <property type="match status" value="1"/>
</dbReference>
<sequence length="634" mass="71537">MPVRFKGLSEYQRNFLWKKSYLSESYNPSVGRRYPWAGLRSDQLGITKEPSFISKRRVPHHDPQISKSLEWNGATSEKDVVLSPEPEGPRTPESQEAEKKEDINQERVLALEASRVPKRTRSHSADSRAEGASDIVENKEDIAANHVPVSENVELEHSTKLLSENVDDGLDRLLRKKAGLTIVPTRNTLRNSEYQRQFVWKTPKETAPAFAANQCNKTDDPLKLEAEMESKDSNQPKKKVTPWKHQRLGKVNSEYRAKFLSPSQYLYKAGAWTRVKENIPNQGSLNAMWYAEVKELREKAEFYRKRVQGTHFSRDHLNQILSDNNRCWDVSSTTSSEGTISSNIRALDLAGDPTSLKASQKCPTKLEERTSVLEEQPEKTTTEKLDVSDAPIPVRRRLAWDAENTTEDQKHLREEEEEEEKEERDKQVNVGELEKLEVQEESKADKMQEGSESSSVSSGKGGRLPTPKLRELGGIQRTHHDLTTPAVGGAVLVSPSKVKPPVPEQKKRTSSQDGLEALKNDFRKKESRAISLLTSPAAGLKTVDPLPLREDSEPNISRSAEATLPVSKIPDYPTNTPKQSPSPPCAPSYWHPARRIQGSLRDPEFQHNVGKSRMNNFQLPQHEAFNDEGNSVVK</sequence>
<evidence type="ECO:0000313" key="12">
    <source>
        <dbReference type="Proteomes" id="UP000694727"/>
    </source>
</evidence>
<dbReference type="PANTHER" id="PTHR32078">
    <property type="entry name" value="NUCLEAR PROTEIN MDM1"/>
    <property type="match status" value="1"/>
</dbReference>
<dbReference type="Ensembl" id="ENSSSCT00025046583.1">
    <property type="protein sequence ID" value="ENSSSCP00025019944.1"/>
    <property type="gene ID" value="ENSSSCG00025033605.1"/>
</dbReference>
<keyword evidence="7" id="KW-0206">Cytoskeleton</keyword>
<name>A0A8D0RRP6_PIG</name>
<dbReference type="GO" id="GO:0046600">
    <property type="term" value="P:negative regulation of centriole replication"/>
    <property type="evidence" value="ECO:0007669"/>
    <property type="project" value="InterPro"/>
</dbReference>
<evidence type="ECO:0000256" key="9">
    <source>
        <dbReference type="ARBA" id="ARBA00045771"/>
    </source>
</evidence>
<feature type="compositionally biased region" description="Basic and acidic residues" evidence="10">
    <location>
        <begin position="96"/>
        <end position="105"/>
    </location>
</feature>
<feature type="compositionally biased region" description="Basic and acidic residues" evidence="10">
    <location>
        <begin position="123"/>
        <end position="132"/>
    </location>
</feature>
<organism evidence="11 12">
    <name type="scientific">Sus scrofa</name>
    <name type="common">Pig</name>
    <dbReference type="NCBI Taxonomy" id="9823"/>
    <lineage>
        <taxon>Eukaryota</taxon>
        <taxon>Metazoa</taxon>
        <taxon>Chordata</taxon>
        <taxon>Craniata</taxon>
        <taxon>Vertebrata</taxon>
        <taxon>Euteleostomi</taxon>
        <taxon>Mammalia</taxon>
        <taxon>Eutheria</taxon>
        <taxon>Laurasiatheria</taxon>
        <taxon>Artiodactyla</taxon>
        <taxon>Suina</taxon>
        <taxon>Suidae</taxon>
        <taxon>Sus</taxon>
    </lineage>
</organism>
<dbReference type="GO" id="GO:0005874">
    <property type="term" value="C:microtubule"/>
    <property type="evidence" value="ECO:0007669"/>
    <property type="project" value="UniProtKB-KW"/>
</dbReference>
<dbReference type="GO" id="GO:0005634">
    <property type="term" value="C:nucleus"/>
    <property type="evidence" value="ECO:0007669"/>
    <property type="project" value="UniProtKB-SubCell"/>
</dbReference>
<evidence type="ECO:0000256" key="2">
    <source>
        <dbReference type="ARBA" id="ARBA00004123"/>
    </source>
</evidence>
<feature type="compositionally biased region" description="Basic and acidic residues" evidence="10">
    <location>
        <begin position="364"/>
        <end position="387"/>
    </location>
</feature>
<feature type="compositionally biased region" description="Basic and acidic residues" evidence="10">
    <location>
        <begin position="423"/>
        <end position="449"/>
    </location>
</feature>
<evidence type="ECO:0000256" key="4">
    <source>
        <dbReference type="ARBA" id="ARBA00013508"/>
    </source>
</evidence>
<dbReference type="InterPro" id="IPR029136">
    <property type="entry name" value="MDM1"/>
</dbReference>
<reference evidence="11" key="1">
    <citation type="submission" date="2025-08" db="UniProtKB">
        <authorList>
            <consortium name="Ensembl"/>
        </authorList>
    </citation>
    <scope>IDENTIFICATION</scope>
</reference>
<protein>
    <recommendedName>
        <fullName evidence="4">Nuclear protein MDM1</fullName>
    </recommendedName>
</protein>
<evidence type="ECO:0000256" key="6">
    <source>
        <dbReference type="ARBA" id="ARBA00022701"/>
    </source>
</evidence>
<dbReference type="Pfam" id="PF15501">
    <property type="entry name" value="MDM1"/>
    <property type="match status" value="1"/>
</dbReference>
<dbReference type="AlphaFoldDB" id="A0A8D0RRP6"/>
<evidence type="ECO:0000256" key="10">
    <source>
        <dbReference type="SAM" id="MobiDB-lite"/>
    </source>
</evidence>
<comment type="function">
    <text evidence="9">Microtubule-binding protein that negatively regulates centriole duplication. Binds to and stabilizes microtubules.</text>
</comment>
<evidence type="ECO:0000256" key="3">
    <source>
        <dbReference type="ARBA" id="ARBA00010494"/>
    </source>
</evidence>
<keyword evidence="5" id="KW-0963">Cytoplasm</keyword>
<evidence type="ECO:0000256" key="1">
    <source>
        <dbReference type="ARBA" id="ARBA00004114"/>
    </source>
</evidence>
<proteinExistence type="inferred from homology"/>
<feature type="compositionally biased region" description="Polar residues" evidence="10">
    <location>
        <begin position="65"/>
        <end position="75"/>
    </location>
</feature>
<comment type="subcellular location">
    <subcellularLocation>
        <location evidence="1">Cytoplasm</location>
        <location evidence="1">Cytoskeleton</location>
        <location evidence="1">Microtubule organizing center</location>
        <location evidence="1">Centrosome</location>
        <location evidence="1">Centriole</location>
    </subcellularLocation>
    <subcellularLocation>
        <location evidence="2">Nucleus</location>
    </subcellularLocation>
</comment>
<evidence type="ECO:0000256" key="8">
    <source>
        <dbReference type="ARBA" id="ARBA00023242"/>
    </source>
</evidence>
<accession>A0A8D0RRP6</accession>
<feature type="region of interest" description="Disordered" evidence="10">
    <location>
        <begin position="55"/>
        <end position="132"/>
    </location>
</feature>
<feature type="region of interest" description="Disordered" evidence="10">
    <location>
        <begin position="354"/>
        <end position="523"/>
    </location>
</feature>